<dbReference type="STRING" id="6277.A0A498SBY6"/>
<evidence type="ECO:0000313" key="1">
    <source>
        <dbReference type="EMBL" id="VBB27571.1"/>
    </source>
</evidence>
<sequence length="519" mass="59805">MGEKGTTCPITDTVVTATTSLRPIVPDRHAFQKALREYNQDISETVGKIDRIIGRNNAVGTLNILRQSKQEPRKRREQLKLQADGMKIEIIEIKKLLAEKDALLSDIENDLVYRDESKLTIRLKELETAYSQTKFTSSRAEKALINEIDKLKRNRAKLTKYNIIMEEKRVIQLKLCGINERRSNVLKSIREITNQLDNTDRHIRQQRREFLQLKDSLRDLHGKKKKLVDNYNKKRAEYIDWSNKNKKDMHYSSTTCSNYPYPTTYPVAHRNQSSADFIDEETLEPFYEQKMTCKRLIEYLTSLQSQMLVEYSSSTYDTTDKTCKETTVDGSEDSAEDYPPSFSALKVQASLPVCTTSEQELDKEISLVKVLKKKSCKKSSKKPCQKISHPMQMLCFFKETEIPIPQTYREIEHTLNMVRTLLKQYQEQTNVIVWEESDYQQLSSLSESEHTADSTWNGSTDTSDRGSIFNIHTCSSSDLTIPVREKPQPFGMGICNQKLEFPTSLSTPDEGFASKNSTC</sequence>
<dbReference type="GO" id="GO:0008298">
    <property type="term" value="P:intracellular mRNA localization"/>
    <property type="evidence" value="ECO:0007669"/>
    <property type="project" value="TreeGrafter"/>
</dbReference>
<organism evidence="1 2">
    <name type="scientific">Acanthocheilonema viteae</name>
    <name type="common">Filarial nematode worm</name>
    <name type="synonym">Dipetalonema viteae</name>
    <dbReference type="NCBI Taxonomy" id="6277"/>
    <lineage>
        <taxon>Eukaryota</taxon>
        <taxon>Metazoa</taxon>
        <taxon>Ecdysozoa</taxon>
        <taxon>Nematoda</taxon>
        <taxon>Chromadorea</taxon>
        <taxon>Rhabditida</taxon>
        <taxon>Spirurina</taxon>
        <taxon>Spiruromorpha</taxon>
        <taxon>Filarioidea</taxon>
        <taxon>Onchocercidae</taxon>
        <taxon>Acanthocheilonema</taxon>
    </lineage>
</organism>
<dbReference type="AlphaFoldDB" id="A0A498SBY6"/>
<dbReference type="EMBL" id="UPTC01000250">
    <property type="protein sequence ID" value="VBB27571.1"/>
    <property type="molecule type" value="Genomic_DNA"/>
</dbReference>
<proteinExistence type="predicted"/>
<keyword evidence="2" id="KW-1185">Reference proteome</keyword>
<reference evidence="1 2" key="1">
    <citation type="submission" date="2018-08" db="EMBL/GenBank/DDBJ databases">
        <authorList>
            <person name="Laetsch R D."/>
            <person name="Stevens L."/>
            <person name="Kumar S."/>
            <person name="Blaxter L. M."/>
        </authorList>
    </citation>
    <scope>NUCLEOTIDE SEQUENCE [LARGE SCALE GENOMIC DNA]</scope>
</reference>
<dbReference type="GO" id="GO:0003729">
    <property type="term" value="F:mRNA binding"/>
    <property type="evidence" value="ECO:0007669"/>
    <property type="project" value="TreeGrafter"/>
</dbReference>
<protein>
    <recommendedName>
        <fullName evidence="3">Lebercilin domain-containing protein</fullName>
    </recommendedName>
</protein>
<accession>A0A498SBY6</accession>
<dbReference type="InterPro" id="IPR039604">
    <property type="entry name" value="Bfr1"/>
</dbReference>
<dbReference type="Proteomes" id="UP000276991">
    <property type="component" value="Unassembled WGS sequence"/>
</dbReference>
<dbReference type="GO" id="GO:0042175">
    <property type="term" value="C:nuclear outer membrane-endoplasmic reticulum membrane network"/>
    <property type="evidence" value="ECO:0007669"/>
    <property type="project" value="TreeGrafter"/>
</dbReference>
<dbReference type="OrthoDB" id="5820935at2759"/>
<evidence type="ECO:0000313" key="2">
    <source>
        <dbReference type="Proteomes" id="UP000276991"/>
    </source>
</evidence>
<evidence type="ECO:0008006" key="3">
    <source>
        <dbReference type="Google" id="ProtNLM"/>
    </source>
</evidence>
<name>A0A498SBY6_ACAVI</name>
<dbReference type="GO" id="GO:0005783">
    <property type="term" value="C:endoplasmic reticulum"/>
    <property type="evidence" value="ECO:0007669"/>
    <property type="project" value="TreeGrafter"/>
</dbReference>
<gene>
    <name evidence="1" type="ORF">NAV_LOCUS2401</name>
</gene>
<dbReference type="PANTHER" id="PTHR31027:SF2">
    <property type="entry name" value="LEBERCILIN DOMAIN-CONTAINING PROTEIN"/>
    <property type="match status" value="1"/>
</dbReference>
<dbReference type="PANTHER" id="PTHR31027">
    <property type="entry name" value="NUCLEAR SEGREGATION PROTEIN BFR1"/>
    <property type="match status" value="1"/>
</dbReference>
<dbReference type="GO" id="GO:1990904">
    <property type="term" value="C:ribonucleoprotein complex"/>
    <property type="evidence" value="ECO:0007669"/>
    <property type="project" value="TreeGrafter"/>
</dbReference>